<accession>A0A7X5X2W8</accession>
<protein>
    <submittedName>
        <fullName evidence="1">Uncharacterized protein</fullName>
    </submittedName>
</protein>
<comment type="caution">
    <text evidence="1">The sequence shown here is derived from an EMBL/GenBank/DDBJ whole genome shotgun (WGS) entry which is preliminary data.</text>
</comment>
<proteinExistence type="predicted"/>
<dbReference type="EMBL" id="JAALLH010000001">
    <property type="protein sequence ID" value="NIY65552.1"/>
    <property type="molecule type" value="Genomic_DNA"/>
</dbReference>
<gene>
    <name evidence="1" type="ORF">SMALB_3554</name>
</gene>
<evidence type="ECO:0000313" key="2">
    <source>
        <dbReference type="Proteomes" id="UP000536624"/>
    </source>
</evidence>
<name>A0A7X5X2W8_STRMQ</name>
<dbReference type="Proteomes" id="UP000536624">
    <property type="component" value="Unassembled WGS sequence"/>
</dbReference>
<dbReference type="AlphaFoldDB" id="A0A7X5X2W8"/>
<reference evidence="1 2" key="1">
    <citation type="submission" date="2020-02" db="EMBL/GenBank/DDBJ databases">
        <title>Streptomyces malaysiensis DSM14702 (JHCC583434, PFL_A843) Genome sequencing and assembly.</title>
        <authorList>
            <person name="Samborskyy M."/>
        </authorList>
    </citation>
    <scope>NUCLEOTIDE SEQUENCE [LARGE SCALE GENOMIC DNA]</scope>
    <source>
        <strain evidence="1 2">DSM 14702</strain>
    </source>
</reference>
<organism evidence="1 2">
    <name type="scientific">Streptomyces malaysiensis</name>
    <dbReference type="NCBI Taxonomy" id="92644"/>
    <lineage>
        <taxon>Bacteria</taxon>
        <taxon>Bacillati</taxon>
        <taxon>Actinomycetota</taxon>
        <taxon>Actinomycetes</taxon>
        <taxon>Kitasatosporales</taxon>
        <taxon>Streptomycetaceae</taxon>
        <taxon>Streptomyces</taxon>
        <taxon>Streptomyces violaceusniger group</taxon>
    </lineage>
</organism>
<sequence>MLDEVQTHHMRREWLGSAAIAYLSGQRPDTLFGGVRHDFRAGSVDLARPTPVQPQEDAVMV</sequence>
<evidence type="ECO:0000313" key="1">
    <source>
        <dbReference type="EMBL" id="NIY65552.1"/>
    </source>
</evidence>